<keyword evidence="1" id="KW-1133">Transmembrane helix</keyword>
<evidence type="ECO:0000313" key="3">
    <source>
        <dbReference type="EMBL" id="RQH43307.1"/>
    </source>
</evidence>
<evidence type="ECO:0000313" key="4">
    <source>
        <dbReference type="Proteomes" id="UP000269154"/>
    </source>
</evidence>
<keyword evidence="4" id="KW-1185">Reference proteome</keyword>
<evidence type="ECO:0000259" key="2">
    <source>
        <dbReference type="PROSITE" id="PS51819"/>
    </source>
</evidence>
<comment type="caution">
    <text evidence="3">The sequence shown here is derived from an EMBL/GenBank/DDBJ whole genome shotgun (WGS) entry which is preliminary data.</text>
</comment>
<sequence>MTPNNGVHSTKVNHTKAHRKLITAIIALFAFTFVLFGFSGVTSPAFAGPGGTYTTGWVTRFNVSDGVEATQWYEEKLGMIVNEENSAFPYYVQLFYPELPDTQIGLSQSKPVQSGKATATIAVDDIEQAVDFLDYKGVEVGPLCNAGDGYTVLAFFCDPDGNNLALRQDGFPNSFDDCGSPVCNNCEY</sequence>
<feature type="domain" description="VOC" evidence="2">
    <location>
        <begin position="54"/>
        <end position="169"/>
    </location>
</feature>
<protein>
    <recommendedName>
        <fullName evidence="2">VOC domain-containing protein</fullName>
    </recommendedName>
</protein>
<dbReference type="SUPFAM" id="SSF54593">
    <property type="entry name" value="Glyoxalase/Bleomycin resistance protein/Dihydroxybiphenyl dioxygenase"/>
    <property type="match status" value="1"/>
</dbReference>
<dbReference type="Proteomes" id="UP000269154">
    <property type="component" value="Unassembled WGS sequence"/>
</dbReference>
<dbReference type="AlphaFoldDB" id="A0A3N6PLS4"/>
<dbReference type="EMBL" id="RCBY01000063">
    <property type="protein sequence ID" value="RQH43307.1"/>
    <property type="molecule type" value="Genomic_DNA"/>
</dbReference>
<dbReference type="InterPro" id="IPR004360">
    <property type="entry name" value="Glyas_Fos-R_dOase_dom"/>
</dbReference>
<feature type="transmembrane region" description="Helical" evidence="1">
    <location>
        <begin position="21"/>
        <end position="41"/>
    </location>
</feature>
<dbReference type="Pfam" id="PF00903">
    <property type="entry name" value="Glyoxalase"/>
    <property type="match status" value="1"/>
</dbReference>
<name>A0A3N6PLS4_9CYAN</name>
<proteinExistence type="predicted"/>
<accession>A0A3N6PLS4</accession>
<dbReference type="OrthoDB" id="197463at2"/>
<reference evidence="3 4" key="1">
    <citation type="journal article" date="2018" name="ACS Chem. Biol.">
        <title>Ketoreductase domain dysfunction expands chemodiversity: malyngamide biosynthesis in the cyanobacterium Okeania hirsuta.</title>
        <authorList>
            <person name="Moss N.A."/>
            <person name="Leao T."/>
            <person name="Rankin M."/>
            <person name="McCullough T.M."/>
            <person name="Qu P."/>
            <person name="Korobeynikov A."/>
            <person name="Smith J.L."/>
            <person name="Gerwick L."/>
            <person name="Gerwick W.H."/>
        </authorList>
    </citation>
    <scope>NUCLEOTIDE SEQUENCE [LARGE SCALE GENOMIC DNA]</scope>
    <source>
        <strain evidence="3 4">PAB10Feb10-1</strain>
    </source>
</reference>
<dbReference type="Gene3D" id="3.10.180.10">
    <property type="entry name" value="2,3-Dihydroxybiphenyl 1,2-Dioxygenase, domain 1"/>
    <property type="match status" value="1"/>
</dbReference>
<keyword evidence="1" id="KW-0472">Membrane</keyword>
<keyword evidence="1" id="KW-0812">Transmembrane</keyword>
<dbReference type="RefSeq" id="WP_124142728.1">
    <property type="nucleotide sequence ID" value="NZ_CAWOKI010000382.1"/>
</dbReference>
<gene>
    <name evidence="3" type="ORF">D5R40_13165</name>
</gene>
<dbReference type="InterPro" id="IPR037523">
    <property type="entry name" value="VOC_core"/>
</dbReference>
<dbReference type="InterPro" id="IPR029068">
    <property type="entry name" value="Glyas_Bleomycin-R_OHBP_Dase"/>
</dbReference>
<evidence type="ECO:0000256" key="1">
    <source>
        <dbReference type="SAM" id="Phobius"/>
    </source>
</evidence>
<organism evidence="3 4">
    <name type="scientific">Okeania hirsuta</name>
    <dbReference type="NCBI Taxonomy" id="1458930"/>
    <lineage>
        <taxon>Bacteria</taxon>
        <taxon>Bacillati</taxon>
        <taxon>Cyanobacteriota</taxon>
        <taxon>Cyanophyceae</taxon>
        <taxon>Oscillatoriophycideae</taxon>
        <taxon>Oscillatoriales</taxon>
        <taxon>Microcoleaceae</taxon>
        <taxon>Okeania</taxon>
    </lineage>
</organism>
<dbReference type="PROSITE" id="PS51819">
    <property type="entry name" value="VOC"/>
    <property type="match status" value="1"/>
</dbReference>